<proteinExistence type="inferred from homology"/>
<dbReference type="AlphaFoldDB" id="A0A4Q0A0H9"/>
<dbReference type="STRING" id="215637.A0A4Q0A0H9"/>
<dbReference type="Pfam" id="PF00022">
    <property type="entry name" value="Actin"/>
    <property type="match status" value="1"/>
</dbReference>
<keyword evidence="3" id="KW-0547">Nucleotide-binding</keyword>
<dbReference type="GO" id="GO:0005856">
    <property type="term" value="C:cytoskeleton"/>
    <property type="evidence" value="ECO:0007669"/>
    <property type="project" value="UniProtKB-SubCell"/>
</dbReference>
<dbReference type="GO" id="GO:0005524">
    <property type="term" value="F:ATP binding"/>
    <property type="evidence" value="ECO:0007669"/>
    <property type="project" value="UniProtKB-KW"/>
</dbReference>
<dbReference type="SUPFAM" id="SSF53067">
    <property type="entry name" value="Actin-like ATPase domain"/>
    <property type="match status" value="2"/>
</dbReference>
<evidence type="ECO:0000256" key="1">
    <source>
        <dbReference type="ARBA" id="ARBA00004245"/>
    </source>
</evidence>
<comment type="subcellular location">
    <subcellularLocation>
        <location evidence="1">Cytoplasm</location>
        <location evidence="1">Cytoskeleton</location>
    </subcellularLocation>
</comment>
<keyword evidence="4" id="KW-0067">ATP-binding</keyword>
<gene>
    <name evidence="7" type="ORF">BJ085DRAFT_29709</name>
</gene>
<dbReference type="Proteomes" id="UP000268162">
    <property type="component" value="Unassembled WGS sequence"/>
</dbReference>
<dbReference type="FunFam" id="3.30.420.40:FF:000148">
    <property type="entry name" value="Actin, alpha skeletal muscle"/>
    <property type="match status" value="1"/>
</dbReference>
<evidence type="ECO:0000256" key="3">
    <source>
        <dbReference type="ARBA" id="ARBA00022741"/>
    </source>
</evidence>
<dbReference type="SMART" id="SM00268">
    <property type="entry name" value="ACTIN"/>
    <property type="match status" value="1"/>
</dbReference>
<dbReference type="InterPro" id="IPR004000">
    <property type="entry name" value="Actin"/>
</dbReference>
<reference evidence="8" key="1">
    <citation type="journal article" date="2018" name="Nat. Microbiol.">
        <title>Leveraging single-cell genomics to expand the fungal tree of life.</title>
        <authorList>
            <person name="Ahrendt S.R."/>
            <person name="Quandt C.A."/>
            <person name="Ciobanu D."/>
            <person name="Clum A."/>
            <person name="Salamov A."/>
            <person name="Andreopoulos B."/>
            <person name="Cheng J.F."/>
            <person name="Woyke T."/>
            <person name="Pelin A."/>
            <person name="Henrissat B."/>
            <person name="Reynolds N.K."/>
            <person name="Benny G.L."/>
            <person name="Smith M.E."/>
            <person name="James T.Y."/>
            <person name="Grigoriev I.V."/>
        </authorList>
    </citation>
    <scope>NUCLEOTIDE SEQUENCE [LARGE SCALE GENOMIC DNA]</scope>
    <source>
        <strain evidence="8">RSA 468</strain>
    </source>
</reference>
<name>A0A4Q0A0H9_9FUNG</name>
<comment type="similarity">
    <text evidence="6">Belongs to the actin family.</text>
</comment>
<keyword evidence="5" id="KW-0206">Cytoskeleton</keyword>
<dbReference type="PRINTS" id="PR00190">
    <property type="entry name" value="ACTIN"/>
</dbReference>
<dbReference type="Gene3D" id="3.30.420.40">
    <property type="match status" value="2"/>
</dbReference>
<dbReference type="EMBL" id="ML002263">
    <property type="protein sequence ID" value="RKP39545.1"/>
    <property type="molecule type" value="Genomic_DNA"/>
</dbReference>
<protein>
    <submittedName>
        <fullName evidence="7">Alpha actin</fullName>
    </submittedName>
</protein>
<accession>A0A4Q0A0H9</accession>
<sequence length="191" mass="21064">MDNNGTAVIPTIVGHTSYEYELAAVRKPSSYIGYEAQSRSEDLGLGYPTEHGIITNWGAMEQFWREMFNSGLYTSPDTQPVTLTKTPLNPQENRAKMSQIMFEAFHVTACYVAIQSVLSLYASGRTTGVVLESGDGVTHAMPIYEGSALTQATFRLDWGGRTMANYLNDCLRNLGHPIIAGMARDLKEKIS</sequence>
<dbReference type="InterPro" id="IPR043129">
    <property type="entry name" value="ATPase_NBD"/>
</dbReference>
<evidence type="ECO:0000313" key="8">
    <source>
        <dbReference type="Proteomes" id="UP000268162"/>
    </source>
</evidence>
<keyword evidence="8" id="KW-1185">Reference proteome</keyword>
<dbReference type="PANTHER" id="PTHR11937">
    <property type="entry name" value="ACTIN"/>
    <property type="match status" value="1"/>
</dbReference>
<organism evidence="7 8">
    <name type="scientific">Dimargaris cristalligena</name>
    <dbReference type="NCBI Taxonomy" id="215637"/>
    <lineage>
        <taxon>Eukaryota</taxon>
        <taxon>Fungi</taxon>
        <taxon>Fungi incertae sedis</taxon>
        <taxon>Zoopagomycota</taxon>
        <taxon>Kickxellomycotina</taxon>
        <taxon>Dimargaritomycetes</taxon>
        <taxon>Dimargaritales</taxon>
        <taxon>Dimargaritaceae</taxon>
        <taxon>Dimargaris</taxon>
    </lineage>
</organism>
<dbReference type="Gene3D" id="3.90.640.10">
    <property type="entry name" value="Actin, Chain A, domain 4"/>
    <property type="match status" value="1"/>
</dbReference>
<evidence type="ECO:0000256" key="4">
    <source>
        <dbReference type="ARBA" id="ARBA00022840"/>
    </source>
</evidence>
<keyword evidence="2" id="KW-0963">Cytoplasm</keyword>
<evidence type="ECO:0000256" key="2">
    <source>
        <dbReference type="ARBA" id="ARBA00022490"/>
    </source>
</evidence>
<evidence type="ECO:0000313" key="7">
    <source>
        <dbReference type="EMBL" id="RKP39545.1"/>
    </source>
</evidence>
<evidence type="ECO:0000256" key="6">
    <source>
        <dbReference type="RuleBase" id="RU000487"/>
    </source>
</evidence>
<evidence type="ECO:0000256" key="5">
    <source>
        <dbReference type="ARBA" id="ARBA00023212"/>
    </source>
</evidence>